<dbReference type="Proteomes" id="UP001165063">
    <property type="component" value="Unassembled WGS sequence"/>
</dbReference>
<dbReference type="AlphaFoldDB" id="A0A9W6WKD2"/>
<dbReference type="GO" id="GO:0045145">
    <property type="term" value="F:single-stranded DNA 5'-3' DNA exonuclease activity"/>
    <property type="evidence" value="ECO:0007669"/>
    <property type="project" value="InterPro"/>
</dbReference>
<comment type="caution">
    <text evidence="1">The sequence shown here is derived from an EMBL/GenBank/DDBJ whole genome shotgun (WGS) entry which is preliminary data.</text>
</comment>
<gene>
    <name evidence="1" type="ORF">Amon01_000982600</name>
</gene>
<reference evidence="1" key="1">
    <citation type="submission" date="2023-04" db="EMBL/GenBank/DDBJ databases">
        <title>Ambrosiozyma monospora NBRC 1965.</title>
        <authorList>
            <person name="Ichikawa N."/>
            <person name="Sato H."/>
            <person name="Tonouchi N."/>
        </authorList>
    </citation>
    <scope>NUCLEOTIDE SEQUENCE</scope>
    <source>
        <strain evidence="1">NBRC 1965</strain>
    </source>
</reference>
<dbReference type="EMBL" id="BSXU01014173">
    <property type="protein sequence ID" value="GME80362.1"/>
    <property type="molecule type" value="Genomic_DNA"/>
</dbReference>
<name>A0A9W6WKD2_AMBMO</name>
<organism evidence="1 2">
    <name type="scientific">Ambrosiozyma monospora</name>
    <name type="common">Yeast</name>
    <name type="synonym">Endomycopsis monosporus</name>
    <dbReference type="NCBI Taxonomy" id="43982"/>
    <lineage>
        <taxon>Eukaryota</taxon>
        <taxon>Fungi</taxon>
        <taxon>Dikarya</taxon>
        <taxon>Ascomycota</taxon>
        <taxon>Saccharomycotina</taxon>
        <taxon>Pichiomycetes</taxon>
        <taxon>Pichiales</taxon>
        <taxon>Pichiaceae</taxon>
        <taxon>Ambrosiozyma</taxon>
    </lineage>
</organism>
<evidence type="ECO:0000313" key="2">
    <source>
        <dbReference type="Proteomes" id="UP001165063"/>
    </source>
</evidence>
<sequence length="174" mass="20546">MLRNNFLVNDFKNLQSGSIESSGFKSGYIADLWEYDRCSPQPQDNINSDESYDLSNLLSNDTKLQVPEQFRFMFNNWKYKPTFKLILARQAQLYHTLLQFINMENTTIEYSTKSLGVFAEISHPYNEKQTSWCIDNGFKLWFGDRDPAAPQFKSSCTKCEFKKQCRWYLMYGKQ</sequence>
<dbReference type="InterPro" id="IPR019190">
    <property type="entry name" value="EXOV"/>
</dbReference>
<proteinExistence type="predicted"/>
<evidence type="ECO:0000313" key="1">
    <source>
        <dbReference type="EMBL" id="GME80362.1"/>
    </source>
</evidence>
<dbReference type="Pfam" id="PF09810">
    <property type="entry name" value="Exo5"/>
    <property type="match status" value="1"/>
</dbReference>
<protein>
    <submittedName>
        <fullName evidence="1">Unnamed protein product</fullName>
    </submittedName>
</protein>
<keyword evidence="2" id="KW-1185">Reference proteome</keyword>
<accession>A0A9W6WKD2</accession>